<dbReference type="InterPro" id="IPR026960">
    <property type="entry name" value="RVT-Znf"/>
</dbReference>
<accession>A0A151SN40</accession>
<proteinExistence type="predicted"/>
<feature type="domain" description="Reverse transcriptase zinc-binding" evidence="1">
    <location>
        <begin position="336"/>
        <end position="428"/>
    </location>
</feature>
<keyword evidence="3" id="KW-1185">Reference proteome</keyword>
<protein>
    <submittedName>
        <fullName evidence="2">Ribonuclease H protein At1g65750 family</fullName>
    </submittedName>
</protein>
<feature type="non-terminal residue" evidence="2">
    <location>
        <position position="1"/>
    </location>
</feature>
<dbReference type="Gramene" id="C.cajan_02429.t">
    <property type="protein sequence ID" value="C.cajan_02429.t"/>
    <property type="gene ID" value="C.cajan_02429"/>
</dbReference>
<evidence type="ECO:0000313" key="2">
    <source>
        <dbReference type="EMBL" id="KYP56254.1"/>
    </source>
</evidence>
<gene>
    <name evidence="2" type="ORF">KK1_002491</name>
</gene>
<sequence length="545" mass="63698">IMREACRKQLFEGARVGSSNVQISILQFAIYALFFGNPSLKNIKVFKSILRCFELASGMKVNFFKSSIGGIALEDRTLLNLSMVLNCKVVDIPFKYLGILVGANPRSMEMWKPMVNKIKRKLNSWNNKFFLFRSFLWGGLGENKKLAWICWNDVCKPKNEGGLGIKDTNLFNVSLLRKWNWIVLTELNSLWVKVIKAKYGIKNEVVHEWGWDRGSIWWRDLGRVCNLSCHDGWFIKNMVRILGDRERVLFWKEPWVGEKASKLEFPRLYVWSLSKLATIQEMGEWCVSFLQHLWRRNLFVWENELSASLMHLIEEKSPREGAIDSWAWKKNLLQDFVVKGIYNELQNATLVKEANVDYDLLKCMWSLPIPSKTVGFCWRMVLDRIQTEDNLLRRNIATGSSLASSLCNEFNENLVHLLYTCKAAYSIWMYIYQWEGVLTVLLSCPSTHFLQHCACRKGKVMRHAWWAISVATAWSIWKHRNEVIFKNKTPNMALLLDNIKFVSWSWLKAKEKEFKCSFFDWESKSLLCIFGLRISPRIIFISKAT</sequence>
<dbReference type="Pfam" id="PF13966">
    <property type="entry name" value="zf-RVT"/>
    <property type="match status" value="1"/>
</dbReference>
<organism evidence="2 3">
    <name type="scientific">Cajanus cajan</name>
    <name type="common">Pigeon pea</name>
    <name type="synonym">Cajanus indicus</name>
    <dbReference type="NCBI Taxonomy" id="3821"/>
    <lineage>
        <taxon>Eukaryota</taxon>
        <taxon>Viridiplantae</taxon>
        <taxon>Streptophyta</taxon>
        <taxon>Embryophyta</taxon>
        <taxon>Tracheophyta</taxon>
        <taxon>Spermatophyta</taxon>
        <taxon>Magnoliopsida</taxon>
        <taxon>eudicotyledons</taxon>
        <taxon>Gunneridae</taxon>
        <taxon>Pentapetalae</taxon>
        <taxon>rosids</taxon>
        <taxon>fabids</taxon>
        <taxon>Fabales</taxon>
        <taxon>Fabaceae</taxon>
        <taxon>Papilionoideae</taxon>
        <taxon>50 kb inversion clade</taxon>
        <taxon>NPAAA clade</taxon>
        <taxon>indigoferoid/millettioid clade</taxon>
        <taxon>Phaseoleae</taxon>
        <taxon>Cajanus</taxon>
    </lineage>
</organism>
<name>A0A151SN40_CAJCA</name>
<dbReference type="PANTHER" id="PTHR33116">
    <property type="entry name" value="REVERSE TRANSCRIPTASE ZINC-BINDING DOMAIN-CONTAINING PROTEIN-RELATED-RELATED"/>
    <property type="match status" value="1"/>
</dbReference>
<dbReference type="AlphaFoldDB" id="A0A151SN40"/>
<reference evidence="2 3" key="1">
    <citation type="journal article" date="2012" name="Nat. Biotechnol.">
        <title>Draft genome sequence of pigeonpea (Cajanus cajan), an orphan legume crop of resource-poor farmers.</title>
        <authorList>
            <person name="Varshney R.K."/>
            <person name="Chen W."/>
            <person name="Li Y."/>
            <person name="Bharti A.K."/>
            <person name="Saxena R.K."/>
            <person name="Schlueter J.A."/>
            <person name="Donoghue M.T."/>
            <person name="Azam S."/>
            <person name="Fan G."/>
            <person name="Whaley A.M."/>
            <person name="Farmer A.D."/>
            <person name="Sheridan J."/>
            <person name="Iwata A."/>
            <person name="Tuteja R."/>
            <person name="Penmetsa R.V."/>
            <person name="Wu W."/>
            <person name="Upadhyaya H.D."/>
            <person name="Yang S.P."/>
            <person name="Shah T."/>
            <person name="Saxena K.B."/>
            <person name="Michael T."/>
            <person name="McCombie W.R."/>
            <person name="Yang B."/>
            <person name="Zhang G."/>
            <person name="Yang H."/>
            <person name="Wang J."/>
            <person name="Spillane C."/>
            <person name="Cook D.R."/>
            <person name="May G.D."/>
            <person name="Xu X."/>
            <person name="Jackson S.A."/>
        </authorList>
    </citation>
    <scope>NUCLEOTIDE SEQUENCE [LARGE SCALE GENOMIC DNA]</scope>
    <source>
        <strain evidence="3">cv. Asha</strain>
    </source>
</reference>
<evidence type="ECO:0000313" key="3">
    <source>
        <dbReference type="Proteomes" id="UP000075243"/>
    </source>
</evidence>
<dbReference type="PANTHER" id="PTHR33116:SF78">
    <property type="entry name" value="OS12G0587133 PROTEIN"/>
    <property type="match status" value="1"/>
</dbReference>
<dbReference type="EMBL" id="CM003613">
    <property type="protein sequence ID" value="KYP56254.1"/>
    <property type="molecule type" value="Genomic_DNA"/>
</dbReference>
<evidence type="ECO:0000259" key="1">
    <source>
        <dbReference type="Pfam" id="PF13966"/>
    </source>
</evidence>
<dbReference type="Proteomes" id="UP000075243">
    <property type="component" value="Chromosome 11"/>
</dbReference>